<keyword evidence="7" id="KW-0805">Transcription regulation</keyword>
<feature type="compositionally biased region" description="Basic and acidic residues" evidence="13">
    <location>
        <begin position="400"/>
        <end position="414"/>
    </location>
</feature>
<evidence type="ECO:0000256" key="8">
    <source>
        <dbReference type="ARBA" id="ARBA00023127"/>
    </source>
</evidence>
<evidence type="ECO:0000256" key="7">
    <source>
        <dbReference type="ARBA" id="ARBA00023015"/>
    </source>
</evidence>
<keyword evidence="10" id="KW-0539">Nucleus</keyword>
<dbReference type="PANTHER" id="PTHR10026">
    <property type="entry name" value="CYCLIN"/>
    <property type="match status" value="1"/>
</dbReference>
<dbReference type="InterPro" id="IPR006671">
    <property type="entry name" value="Cyclin_N"/>
</dbReference>
<feature type="compositionally biased region" description="Polar residues" evidence="13">
    <location>
        <begin position="1218"/>
        <end position="1228"/>
    </location>
</feature>
<feature type="compositionally biased region" description="Basic residues" evidence="13">
    <location>
        <begin position="1198"/>
        <end position="1211"/>
    </location>
</feature>
<dbReference type="InterPro" id="IPR043198">
    <property type="entry name" value="Cyclin/Ssn8"/>
</dbReference>
<feature type="compositionally biased region" description="Polar residues" evidence="13">
    <location>
        <begin position="495"/>
        <end position="507"/>
    </location>
</feature>
<feature type="compositionally biased region" description="Basic and acidic residues" evidence="13">
    <location>
        <begin position="1159"/>
        <end position="1182"/>
    </location>
</feature>
<evidence type="ECO:0000256" key="12">
    <source>
        <dbReference type="RuleBase" id="RU000383"/>
    </source>
</evidence>
<feature type="compositionally biased region" description="Polar residues" evidence="13">
    <location>
        <begin position="530"/>
        <end position="541"/>
    </location>
</feature>
<dbReference type="SMART" id="SM00385">
    <property type="entry name" value="CYCLIN"/>
    <property type="match status" value="1"/>
</dbReference>
<evidence type="ECO:0000313" key="15">
    <source>
        <dbReference type="Proteomes" id="UP000694845"/>
    </source>
</evidence>
<protein>
    <submittedName>
        <fullName evidence="16">Protein piccolo-like isoform X1</fullName>
    </submittedName>
</protein>
<feature type="compositionally biased region" description="Basic and acidic residues" evidence="13">
    <location>
        <begin position="807"/>
        <end position="833"/>
    </location>
</feature>
<feature type="compositionally biased region" description="Polar residues" evidence="13">
    <location>
        <begin position="308"/>
        <end position="334"/>
    </location>
</feature>
<keyword evidence="15" id="KW-1185">Reference proteome</keyword>
<dbReference type="Pfam" id="PF00134">
    <property type="entry name" value="Cyclin_N"/>
    <property type="match status" value="1"/>
</dbReference>
<dbReference type="InterPro" id="IPR013763">
    <property type="entry name" value="Cyclin-like_dom"/>
</dbReference>
<feature type="region of interest" description="Disordered" evidence="13">
    <location>
        <begin position="1135"/>
        <end position="1281"/>
    </location>
</feature>
<dbReference type="Gene3D" id="1.10.472.10">
    <property type="entry name" value="Cyclin-like"/>
    <property type="match status" value="2"/>
</dbReference>
<dbReference type="OrthoDB" id="25002at2759"/>
<feature type="compositionally biased region" description="Basic and acidic residues" evidence="13">
    <location>
        <begin position="580"/>
        <end position="590"/>
    </location>
</feature>
<reference evidence="16" key="1">
    <citation type="submission" date="2025-08" db="UniProtKB">
        <authorList>
            <consortium name="RefSeq"/>
        </authorList>
    </citation>
    <scope>IDENTIFICATION</scope>
</reference>
<evidence type="ECO:0000256" key="10">
    <source>
        <dbReference type="ARBA" id="ARBA00023242"/>
    </source>
</evidence>
<feature type="compositionally biased region" description="Polar residues" evidence="13">
    <location>
        <begin position="943"/>
        <end position="963"/>
    </location>
</feature>
<dbReference type="GO" id="GO:0005634">
    <property type="term" value="C:nucleus"/>
    <property type="evidence" value="ECO:0007669"/>
    <property type="project" value="UniProtKB-SubCell"/>
</dbReference>
<feature type="compositionally biased region" description="Basic and acidic residues" evidence="13">
    <location>
        <begin position="542"/>
        <end position="551"/>
    </location>
</feature>
<dbReference type="GO" id="GO:0016538">
    <property type="term" value="F:cyclin-dependent protein serine/threonine kinase regulator activity"/>
    <property type="evidence" value="ECO:0007669"/>
    <property type="project" value="InterPro"/>
</dbReference>
<feature type="compositionally biased region" description="Basic and acidic residues" evidence="13">
    <location>
        <begin position="471"/>
        <end position="494"/>
    </location>
</feature>
<dbReference type="CDD" id="cd20538">
    <property type="entry name" value="CYCLIN_CCNT_rpt1"/>
    <property type="match status" value="1"/>
</dbReference>
<feature type="compositionally biased region" description="Basic and acidic residues" evidence="13">
    <location>
        <begin position="639"/>
        <end position="658"/>
    </location>
</feature>
<evidence type="ECO:0000256" key="2">
    <source>
        <dbReference type="ARBA" id="ARBA00008638"/>
    </source>
</evidence>
<dbReference type="Proteomes" id="UP000694845">
    <property type="component" value="Unplaced"/>
</dbReference>
<evidence type="ECO:0000256" key="4">
    <source>
        <dbReference type="ARBA" id="ARBA00022553"/>
    </source>
</evidence>
<dbReference type="SUPFAM" id="SSF47954">
    <property type="entry name" value="Cyclin-like"/>
    <property type="match status" value="2"/>
</dbReference>
<feature type="compositionally biased region" description="Low complexity" evidence="13">
    <location>
        <begin position="1044"/>
        <end position="1058"/>
    </location>
</feature>
<dbReference type="KEGG" id="aplc:110976559"/>
<comment type="similarity">
    <text evidence="2">Belongs to the cyclin family. Cyclin C subfamily.</text>
</comment>
<feature type="compositionally biased region" description="Polar residues" evidence="13">
    <location>
        <begin position="834"/>
        <end position="850"/>
    </location>
</feature>
<evidence type="ECO:0000256" key="5">
    <source>
        <dbReference type="ARBA" id="ARBA00022618"/>
    </source>
</evidence>
<feature type="compositionally biased region" description="Basic and acidic residues" evidence="13">
    <location>
        <begin position="452"/>
        <end position="462"/>
    </location>
</feature>
<evidence type="ECO:0000256" key="3">
    <source>
        <dbReference type="ARBA" id="ARBA00022499"/>
    </source>
</evidence>
<feature type="domain" description="Cyclin-like" evidence="14">
    <location>
        <begin position="42"/>
        <end position="141"/>
    </location>
</feature>
<keyword evidence="9" id="KW-0804">Transcription</keyword>
<dbReference type="RefSeq" id="XP_022085626.1">
    <property type="nucleotide sequence ID" value="XM_022229934.1"/>
</dbReference>
<dbReference type="GeneID" id="110976559"/>
<keyword evidence="4" id="KW-0597">Phosphoprotein</keyword>
<feature type="compositionally biased region" description="Basic and acidic residues" evidence="13">
    <location>
        <begin position="509"/>
        <end position="527"/>
    </location>
</feature>
<feature type="compositionally biased region" description="Polar residues" evidence="13">
    <location>
        <begin position="415"/>
        <end position="444"/>
    </location>
</feature>
<evidence type="ECO:0000256" key="13">
    <source>
        <dbReference type="SAM" id="MobiDB-lite"/>
    </source>
</evidence>
<feature type="region of interest" description="Disordered" evidence="13">
    <location>
        <begin position="366"/>
        <end position="752"/>
    </location>
</feature>
<dbReference type="GO" id="GO:0006357">
    <property type="term" value="P:regulation of transcription by RNA polymerase II"/>
    <property type="evidence" value="ECO:0007669"/>
    <property type="project" value="InterPro"/>
</dbReference>
<evidence type="ECO:0000256" key="1">
    <source>
        <dbReference type="ARBA" id="ARBA00004123"/>
    </source>
</evidence>
<feature type="compositionally biased region" description="Polar residues" evidence="13">
    <location>
        <begin position="1237"/>
        <end position="1247"/>
    </location>
</feature>
<keyword evidence="8 12" id="KW-0195">Cyclin</keyword>
<organism evidence="15 16">
    <name type="scientific">Acanthaster planci</name>
    <name type="common">Crown-of-thorns starfish</name>
    <dbReference type="NCBI Taxonomy" id="133434"/>
    <lineage>
        <taxon>Eukaryota</taxon>
        <taxon>Metazoa</taxon>
        <taxon>Echinodermata</taxon>
        <taxon>Eleutherozoa</taxon>
        <taxon>Asterozoa</taxon>
        <taxon>Asteroidea</taxon>
        <taxon>Valvatacea</taxon>
        <taxon>Valvatida</taxon>
        <taxon>Acanthasteridae</taxon>
        <taxon>Acanthaster</taxon>
    </lineage>
</organism>
<feature type="compositionally biased region" description="Basic and acidic residues" evidence="13">
    <location>
        <begin position="738"/>
        <end position="747"/>
    </location>
</feature>
<gene>
    <name evidence="16" type="primary">LOC110976559</name>
</gene>
<keyword evidence="11" id="KW-0131">Cell cycle</keyword>
<dbReference type="GO" id="GO:0051301">
    <property type="term" value="P:cell division"/>
    <property type="evidence" value="ECO:0007669"/>
    <property type="project" value="UniProtKB-KW"/>
</dbReference>
<dbReference type="Pfam" id="PF21797">
    <property type="entry name" value="CycT2-like_C"/>
    <property type="match status" value="1"/>
</dbReference>
<keyword evidence="5" id="KW-0132">Cell division</keyword>
<evidence type="ECO:0000256" key="9">
    <source>
        <dbReference type="ARBA" id="ARBA00023163"/>
    </source>
</evidence>
<dbReference type="FunFam" id="1.10.472.10:FF:000004">
    <property type="entry name" value="Cyclin T2"/>
    <property type="match status" value="1"/>
</dbReference>
<evidence type="ECO:0000256" key="6">
    <source>
        <dbReference type="ARBA" id="ARBA00022843"/>
    </source>
</evidence>
<evidence type="ECO:0000259" key="14">
    <source>
        <dbReference type="SMART" id="SM00385"/>
    </source>
</evidence>
<feature type="compositionally biased region" description="Basic residues" evidence="13">
    <location>
        <begin position="1265"/>
        <end position="1281"/>
    </location>
</feature>
<evidence type="ECO:0000313" key="16">
    <source>
        <dbReference type="RefSeq" id="XP_022085626.1"/>
    </source>
</evidence>
<feature type="region of interest" description="Disordered" evidence="13">
    <location>
        <begin position="792"/>
        <end position="1083"/>
    </location>
</feature>
<feature type="compositionally biased region" description="Pro residues" evidence="13">
    <location>
        <begin position="987"/>
        <end position="1000"/>
    </location>
</feature>
<keyword evidence="3" id="KW-1017">Isopeptide bond</keyword>
<feature type="compositionally biased region" description="Basic and acidic residues" evidence="13">
    <location>
        <begin position="851"/>
        <end position="860"/>
    </location>
</feature>
<keyword evidence="6" id="KW-0832">Ubl conjugation</keyword>
<feature type="compositionally biased region" description="Basic and acidic residues" evidence="13">
    <location>
        <begin position="689"/>
        <end position="704"/>
    </location>
</feature>
<feature type="compositionally biased region" description="Polar residues" evidence="13">
    <location>
        <begin position="911"/>
        <end position="935"/>
    </location>
</feature>
<feature type="compositionally biased region" description="Low complexity" evidence="13">
    <location>
        <begin position="293"/>
        <end position="303"/>
    </location>
</feature>
<accession>A0A8B7Y0Y3</accession>
<dbReference type="InterPro" id="IPR036915">
    <property type="entry name" value="Cyclin-like_sf"/>
</dbReference>
<proteinExistence type="inferred from homology"/>
<dbReference type="CDD" id="cd20539">
    <property type="entry name" value="CYCLIN_CCNT_rpt2"/>
    <property type="match status" value="1"/>
</dbReference>
<dbReference type="FunFam" id="1.10.472.10:FF:000009">
    <property type="entry name" value="cyclin-T2 isoform X1"/>
    <property type="match status" value="1"/>
</dbReference>
<evidence type="ECO:0000256" key="11">
    <source>
        <dbReference type="ARBA" id="ARBA00023306"/>
    </source>
</evidence>
<feature type="compositionally biased region" description="Polar residues" evidence="13">
    <location>
        <begin position="1255"/>
        <end position="1264"/>
    </location>
</feature>
<feature type="region of interest" description="Disordered" evidence="13">
    <location>
        <begin position="266"/>
        <end position="339"/>
    </location>
</feature>
<sequence length="1281" mass="142799">MAAIPDRERRWYFTRDVLLNSPSRKCQIEPRQELSYRQQAANLIQEMGRRLQVNQLCINTAIVYMHRFYVFRSFQRFPHNKIAAAALFLAAKVEEQPHKLEYVIKVHHACQHRGGPVLDTKSEAYQQEAQELVINESILLQTLGFEVAVDHPHTHVIKCTQMIRGRFKIAFGSPSKDLAQTSYFMANNSLHLTTFCLQYKPTVVACVCIYLAAKWSQWEIMRSSDGKDWWEYVDPTVTKELLDELTQEFLRIFEACPSRLRRRISKEQVASKRRPKEGTSEIDSASTAKHIPSSAASVSSIDSGLPGSGNSESSISTQDLPASSQGDSFSSQEASHGEGEGLALQDVNMGLPMMETSMFSLDTEYMSSTGYKPRHGQPSTQPDAEPGKPGDQLGHPVKKSLKEYWEQKERERVKNVQQSREMAQPRPSQTASRPSTMSHQTSHFSKGGTDLPHADQRYRGEGYHSQGGQKHRPEDRHMPPDLRRAEKPPGDRQEQSGGHSQAKSSGRPTDLRPNRDQRPHSQHRPHDPGSQPSQGANVSDSRYSKSTDQYHKHSRHSLPSGSSDRKQHSGSSVQGKEHKRNGFESRDHGANPRLPENNTRLPSSAPPPKPHLPVSQRPHHTETPNAHSLEKLPTSDLPGKAHAEMLRLSKSEMYRSQRPENQGNVKSEKHRTPSAETLRIPKSQSLKPQRSETPKGTPAEKERTQPAIPPLVPVDVKKEQRSAVETQRAELPQPIDQELPKPQRPERVLIQQPELAKVDRRVASVSVKHEPSEVVKTEGMFLHRSDTVMLSKKEVSGTKSAGVSKTEAPKSLKSDLLSKSHKTEESRLPRTETHTVTQKVENVKQLTSDMSRSKEAEVHHAQKPQQLRAVKTEPGTPALQTGAEKSDVTRAQKVIPLSQPLRPETLKKQSIKQGQGQTQRLSTPKSQIPQVNQDRSLLDKDSGMTSTKLLAKSQKISIPTVQGQVCVKLETPDVVAPPKPATHRKPPMPPASKPEAPVPAKPIAHSSEKVTVAKSKPGTITSESPEKAKPQKAETVTPQKTDQQSKPQTPKSQKSTTPRSRGSPGVAAEQVPKPPKIVEAPKAKVDPGKASLLNVVWEPAKPLEVLKPGVSDEMADSESVDADIDKLINAHMAEQSKYQCHEPPPILDLKPTVPPAHTSEPRERKRERDESCLPKSYREKESHHRKKRSEAHRSRDSPHKHRHSSDHRKRSRAEAEGLQSSVQPQASATEEAEDTQPHSSILTTSSGIRLKIKGLSNSMNSGTAKKSRRPRPAGRPARRGW</sequence>
<name>A0A8B7Y0Y3_ACAPL</name>
<comment type="subcellular location">
    <subcellularLocation>
        <location evidence="1">Nucleus</location>
    </subcellularLocation>
</comment>